<evidence type="ECO:0000256" key="4">
    <source>
        <dbReference type="ARBA" id="ARBA00022840"/>
    </source>
</evidence>
<dbReference type="PANTHER" id="PTHR42749:SF1">
    <property type="entry name" value="CELL SHAPE-DETERMINING PROTEIN MREB"/>
    <property type="match status" value="1"/>
</dbReference>
<sequence>MGLLSAVVNADTALDLGTVHSRIFVPERQVRICAPSVVMVSRATGRPLVVGEAALKGDQLGWRDMELVRPVWNGTVTEYGAAVALVRWLLKAAHRGRGRVRPRVAVAVPSGAAKMERRALEQVISRAGARQVVPVDHGLAAALGHHAEGSGISARMVADLGGNATKMAIVAKGRVWAHRTLPVGGLRLDQAIAAWALREYRLVVSLEAAERSRVQAETLIVEAGDHEPLEICGQDLDTGKPTVHTVTAGEVAAASTRVFDQIVEALEDLRNSCDPELTRQLLIHGLVLSGGGALAPRLPTLLCQRLDLPVHVNACPQDAVVLGAARYLSGPWTKKFKKQPESLGEIPATPVPVSD</sequence>
<protein>
    <submittedName>
        <fullName evidence="7">Rod shape-determining protein</fullName>
    </submittedName>
</protein>
<dbReference type="SUPFAM" id="SSF53067">
    <property type="entry name" value="Actin-like ATPase domain"/>
    <property type="match status" value="2"/>
</dbReference>
<dbReference type="PRINTS" id="PR01652">
    <property type="entry name" value="SHAPEPROTEIN"/>
</dbReference>
<keyword evidence="3" id="KW-0547">Nucleotide-binding</keyword>
<evidence type="ECO:0000313" key="8">
    <source>
        <dbReference type="Proteomes" id="UP001501509"/>
    </source>
</evidence>
<dbReference type="Pfam" id="PF06723">
    <property type="entry name" value="MreB_Mbl"/>
    <property type="match status" value="1"/>
</dbReference>
<comment type="similarity">
    <text evidence="6">Belongs to the FtsA/MreB family.</text>
</comment>
<dbReference type="RefSeq" id="WP_344548548.1">
    <property type="nucleotide sequence ID" value="NZ_BAAATD010000020.1"/>
</dbReference>
<dbReference type="Gene3D" id="3.30.420.40">
    <property type="match status" value="2"/>
</dbReference>
<evidence type="ECO:0000313" key="7">
    <source>
        <dbReference type="EMBL" id="GAA2635691.1"/>
    </source>
</evidence>
<evidence type="ECO:0000256" key="6">
    <source>
        <dbReference type="ARBA" id="ARBA00023458"/>
    </source>
</evidence>
<comment type="caution">
    <text evidence="7">The sequence shown here is derived from an EMBL/GenBank/DDBJ whole genome shotgun (WGS) entry which is preliminary data.</text>
</comment>
<dbReference type="InterPro" id="IPR056546">
    <property type="entry name" value="MreB_MamK-like"/>
</dbReference>
<evidence type="ECO:0000256" key="2">
    <source>
        <dbReference type="ARBA" id="ARBA00022490"/>
    </source>
</evidence>
<dbReference type="PANTHER" id="PTHR42749">
    <property type="entry name" value="CELL SHAPE-DETERMINING PROTEIN MREB"/>
    <property type="match status" value="1"/>
</dbReference>
<keyword evidence="5" id="KW-0133">Cell shape</keyword>
<dbReference type="EMBL" id="BAAATD010000020">
    <property type="protein sequence ID" value="GAA2635691.1"/>
    <property type="molecule type" value="Genomic_DNA"/>
</dbReference>
<comment type="subcellular location">
    <subcellularLocation>
        <location evidence="1">Cytoplasm</location>
    </subcellularLocation>
</comment>
<dbReference type="InterPro" id="IPR043129">
    <property type="entry name" value="ATPase_NBD"/>
</dbReference>
<gene>
    <name evidence="7" type="ORF">GCM10010411_88450</name>
</gene>
<evidence type="ECO:0000256" key="5">
    <source>
        <dbReference type="ARBA" id="ARBA00022960"/>
    </source>
</evidence>
<dbReference type="InterPro" id="IPR004753">
    <property type="entry name" value="MreB"/>
</dbReference>
<proteinExistence type="inferred from homology"/>
<organism evidence="7 8">
    <name type="scientific">Actinomadura fulvescens</name>
    <dbReference type="NCBI Taxonomy" id="46160"/>
    <lineage>
        <taxon>Bacteria</taxon>
        <taxon>Bacillati</taxon>
        <taxon>Actinomycetota</taxon>
        <taxon>Actinomycetes</taxon>
        <taxon>Streptosporangiales</taxon>
        <taxon>Thermomonosporaceae</taxon>
        <taxon>Actinomadura</taxon>
    </lineage>
</organism>
<keyword evidence="8" id="KW-1185">Reference proteome</keyword>
<evidence type="ECO:0000256" key="1">
    <source>
        <dbReference type="ARBA" id="ARBA00004496"/>
    </source>
</evidence>
<reference evidence="7 8" key="1">
    <citation type="journal article" date="2019" name="Int. J. Syst. Evol. Microbiol.">
        <title>The Global Catalogue of Microorganisms (GCM) 10K type strain sequencing project: providing services to taxonomists for standard genome sequencing and annotation.</title>
        <authorList>
            <consortium name="The Broad Institute Genomics Platform"/>
            <consortium name="The Broad Institute Genome Sequencing Center for Infectious Disease"/>
            <person name="Wu L."/>
            <person name="Ma J."/>
        </authorList>
    </citation>
    <scope>NUCLEOTIDE SEQUENCE [LARGE SCALE GENOMIC DNA]</scope>
    <source>
        <strain evidence="7 8">JCM 6833</strain>
    </source>
</reference>
<evidence type="ECO:0000256" key="3">
    <source>
        <dbReference type="ARBA" id="ARBA00022741"/>
    </source>
</evidence>
<dbReference type="Proteomes" id="UP001501509">
    <property type="component" value="Unassembled WGS sequence"/>
</dbReference>
<accession>A0ABN3QUM9</accession>
<keyword evidence="2" id="KW-0963">Cytoplasm</keyword>
<name>A0ABN3QUM9_9ACTN</name>
<keyword evidence="4" id="KW-0067">ATP-binding</keyword>